<keyword evidence="2 6" id="KW-0699">rRNA-binding</keyword>
<evidence type="ECO:0000256" key="3">
    <source>
        <dbReference type="ARBA" id="ARBA00022884"/>
    </source>
</evidence>
<sequence>MRKNRAPKRPVTPDAKYNSELLSRLINMVMDAGKKSTAQCVVYKALETVTAKVKDTDAIEVFFGAIENIKPQVMVKSRRVGGANYQVPVEVGPDRQVSLAMRWMITFAQKKKGKPMDQALASEIIDAFNKTGSAVKKKDEVHRMAAANKAFAHYRW</sequence>
<dbReference type="Pfam" id="PF00177">
    <property type="entry name" value="Ribosomal_S7"/>
    <property type="match status" value="1"/>
</dbReference>
<dbReference type="InterPro" id="IPR036823">
    <property type="entry name" value="Ribosomal_uS7_dom_sf"/>
</dbReference>
<dbReference type="RefSeq" id="WP_274153586.1">
    <property type="nucleotide sequence ID" value="NZ_CP117812.1"/>
</dbReference>
<dbReference type="SUPFAM" id="SSF47973">
    <property type="entry name" value="Ribosomal protein S7"/>
    <property type="match status" value="1"/>
</dbReference>
<keyword evidence="6" id="KW-0820">tRNA-binding</keyword>
<dbReference type="CDD" id="cd14869">
    <property type="entry name" value="uS7_Bacteria"/>
    <property type="match status" value="1"/>
</dbReference>
<gene>
    <name evidence="6 9" type="primary">rpsG</name>
    <name evidence="9" type="ORF">PQO03_12805</name>
</gene>
<dbReference type="InterPro" id="IPR020606">
    <property type="entry name" value="Ribosomal_uS7_CS"/>
</dbReference>
<evidence type="ECO:0000259" key="8">
    <source>
        <dbReference type="Pfam" id="PF00177"/>
    </source>
</evidence>
<dbReference type="HAMAP" id="MF_00480_B">
    <property type="entry name" value="Ribosomal_uS7_B"/>
    <property type="match status" value="1"/>
</dbReference>
<organism evidence="9 10">
    <name type="scientific">Lentisphaera profundi</name>
    <dbReference type="NCBI Taxonomy" id="1658616"/>
    <lineage>
        <taxon>Bacteria</taxon>
        <taxon>Pseudomonadati</taxon>
        <taxon>Lentisphaerota</taxon>
        <taxon>Lentisphaeria</taxon>
        <taxon>Lentisphaerales</taxon>
        <taxon>Lentisphaeraceae</taxon>
        <taxon>Lentisphaera</taxon>
    </lineage>
</organism>
<comment type="function">
    <text evidence="6">One of the primary rRNA binding proteins, it binds directly to 16S rRNA where it nucleates assembly of the head domain of the 30S subunit. Is located at the subunit interface close to the decoding center, probably blocks exit of the E-site tRNA.</text>
</comment>
<evidence type="ECO:0000313" key="9">
    <source>
        <dbReference type="EMBL" id="WDE98717.1"/>
    </source>
</evidence>
<dbReference type="InterPro" id="IPR000235">
    <property type="entry name" value="Ribosomal_uS7"/>
</dbReference>
<dbReference type="GO" id="GO:0005840">
    <property type="term" value="C:ribosome"/>
    <property type="evidence" value="ECO:0007669"/>
    <property type="project" value="UniProtKB-KW"/>
</dbReference>
<accession>A0ABY7VX91</accession>
<name>A0ABY7VX91_9BACT</name>
<feature type="domain" description="Small ribosomal subunit protein uS7" evidence="8">
    <location>
        <begin position="1"/>
        <end position="149"/>
    </location>
</feature>
<dbReference type="PROSITE" id="PS00052">
    <property type="entry name" value="RIBOSOMAL_S7"/>
    <property type="match status" value="1"/>
</dbReference>
<evidence type="ECO:0000256" key="6">
    <source>
        <dbReference type="HAMAP-Rule" id="MF_00480"/>
    </source>
</evidence>
<dbReference type="PIRSF" id="PIRSF002122">
    <property type="entry name" value="RPS7p_RPS7a_RPS5e_RPS7o"/>
    <property type="match status" value="1"/>
</dbReference>
<protein>
    <recommendedName>
        <fullName evidence="6">Small ribosomal subunit protein uS7</fullName>
    </recommendedName>
</protein>
<dbReference type="NCBIfam" id="TIGR01029">
    <property type="entry name" value="rpsG_bact"/>
    <property type="match status" value="1"/>
</dbReference>
<keyword evidence="3 6" id="KW-0694">RNA-binding</keyword>
<dbReference type="Proteomes" id="UP001214250">
    <property type="component" value="Chromosome 2"/>
</dbReference>
<keyword evidence="4 6" id="KW-0689">Ribosomal protein</keyword>
<keyword evidence="5 6" id="KW-0687">Ribonucleoprotein</keyword>
<proteinExistence type="inferred from homology"/>
<evidence type="ECO:0000256" key="4">
    <source>
        <dbReference type="ARBA" id="ARBA00022980"/>
    </source>
</evidence>
<dbReference type="EMBL" id="CP117812">
    <property type="protein sequence ID" value="WDE98717.1"/>
    <property type="molecule type" value="Genomic_DNA"/>
</dbReference>
<comment type="subunit">
    <text evidence="6">Part of the 30S ribosomal subunit. Contacts proteins S9 and S11.</text>
</comment>
<reference evidence="9 10" key="1">
    <citation type="submission" date="2023-02" db="EMBL/GenBank/DDBJ databases">
        <title>Genome sequence of Lentisphaera profundi SAORIC-696.</title>
        <authorList>
            <person name="Kim e."/>
            <person name="Cho J.-C."/>
            <person name="Choi A."/>
            <person name="Kang I."/>
        </authorList>
    </citation>
    <scope>NUCLEOTIDE SEQUENCE [LARGE SCALE GENOMIC DNA]</scope>
    <source>
        <strain evidence="9 10">SAORIC-696</strain>
    </source>
</reference>
<evidence type="ECO:0000313" key="10">
    <source>
        <dbReference type="Proteomes" id="UP001214250"/>
    </source>
</evidence>
<evidence type="ECO:0000256" key="7">
    <source>
        <dbReference type="RuleBase" id="RU003619"/>
    </source>
</evidence>
<evidence type="ECO:0000256" key="2">
    <source>
        <dbReference type="ARBA" id="ARBA00022730"/>
    </source>
</evidence>
<keyword evidence="10" id="KW-1185">Reference proteome</keyword>
<evidence type="ECO:0000256" key="5">
    <source>
        <dbReference type="ARBA" id="ARBA00023274"/>
    </source>
</evidence>
<dbReference type="Gene3D" id="1.10.455.10">
    <property type="entry name" value="Ribosomal protein S7 domain"/>
    <property type="match status" value="1"/>
</dbReference>
<comment type="similarity">
    <text evidence="1 6 7">Belongs to the universal ribosomal protein uS7 family.</text>
</comment>
<evidence type="ECO:0000256" key="1">
    <source>
        <dbReference type="ARBA" id="ARBA00007151"/>
    </source>
</evidence>
<dbReference type="InterPro" id="IPR005717">
    <property type="entry name" value="Ribosomal_uS7_bac/org-type"/>
</dbReference>
<dbReference type="InterPro" id="IPR023798">
    <property type="entry name" value="Ribosomal_uS7_dom"/>
</dbReference>
<dbReference type="PANTHER" id="PTHR11205">
    <property type="entry name" value="RIBOSOMAL PROTEIN S7"/>
    <property type="match status" value="1"/>
</dbReference>